<keyword evidence="2" id="KW-1185">Reference proteome</keyword>
<reference evidence="1 2" key="1">
    <citation type="submission" date="2024-09" db="EMBL/GenBank/DDBJ databases">
        <authorList>
            <person name="Sun Q."/>
            <person name="Mori K."/>
        </authorList>
    </citation>
    <scope>NUCLEOTIDE SEQUENCE [LARGE SCALE GENOMIC DNA]</scope>
    <source>
        <strain evidence="1 2">TBRC 0563</strain>
    </source>
</reference>
<dbReference type="RefSeq" id="WP_378206888.1">
    <property type="nucleotide sequence ID" value="NZ_JBHLZP010000200.1"/>
</dbReference>
<organism evidence="1 2">
    <name type="scientific">Actinoallomurus acaciae</name>
    <dbReference type="NCBI Taxonomy" id="502577"/>
    <lineage>
        <taxon>Bacteria</taxon>
        <taxon>Bacillati</taxon>
        <taxon>Actinomycetota</taxon>
        <taxon>Actinomycetes</taxon>
        <taxon>Streptosporangiales</taxon>
        <taxon>Thermomonosporaceae</taxon>
        <taxon>Actinoallomurus</taxon>
    </lineage>
</organism>
<sequence length="58" mass="6300">MRDRLPGGRRGSNELRQYFPKGADLSVRTRAGLDAVAAESNAGPRETLGWETPAECLV</sequence>
<protein>
    <submittedName>
        <fullName evidence="1">Uncharacterized protein</fullName>
    </submittedName>
</protein>
<gene>
    <name evidence="1" type="ORF">ACFFNX_24885</name>
</gene>
<evidence type="ECO:0000313" key="2">
    <source>
        <dbReference type="Proteomes" id="UP001589627"/>
    </source>
</evidence>
<accession>A0ABV5YK41</accession>
<dbReference type="EMBL" id="JBHLZP010000200">
    <property type="protein sequence ID" value="MFB9835422.1"/>
    <property type="molecule type" value="Genomic_DNA"/>
</dbReference>
<comment type="caution">
    <text evidence="1">The sequence shown here is derived from an EMBL/GenBank/DDBJ whole genome shotgun (WGS) entry which is preliminary data.</text>
</comment>
<proteinExistence type="predicted"/>
<name>A0ABV5YK41_9ACTN</name>
<dbReference type="Proteomes" id="UP001589627">
    <property type="component" value="Unassembled WGS sequence"/>
</dbReference>
<evidence type="ECO:0000313" key="1">
    <source>
        <dbReference type="EMBL" id="MFB9835422.1"/>
    </source>
</evidence>